<evidence type="ECO:0000313" key="3">
    <source>
        <dbReference type="Proteomes" id="UP000244912"/>
    </source>
</evidence>
<gene>
    <name evidence="2" type="ORF">PAA8504_00884</name>
</gene>
<keyword evidence="3" id="KW-1185">Reference proteome</keyword>
<proteinExistence type="predicted"/>
<dbReference type="Proteomes" id="UP000244912">
    <property type="component" value="Unassembled WGS sequence"/>
</dbReference>
<organism evidence="2 3">
    <name type="scientific">Palleronia abyssalis</name>
    <dbReference type="NCBI Taxonomy" id="1501240"/>
    <lineage>
        <taxon>Bacteria</taxon>
        <taxon>Pseudomonadati</taxon>
        <taxon>Pseudomonadota</taxon>
        <taxon>Alphaproteobacteria</taxon>
        <taxon>Rhodobacterales</taxon>
        <taxon>Roseobacteraceae</taxon>
        <taxon>Palleronia</taxon>
    </lineage>
</organism>
<keyword evidence="1" id="KW-0732">Signal</keyword>
<dbReference type="AlphaFoldDB" id="A0A2R8BSF3"/>
<dbReference type="OrthoDB" id="7727934at2"/>
<dbReference type="EMBL" id="ONZF01000002">
    <property type="protein sequence ID" value="SPJ23079.1"/>
    <property type="molecule type" value="Genomic_DNA"/>
</dbReference>
<sequence>MGRPIYVIATATVLAGPALAQDLSFDGLWRANPTVECVYTGGDGSALKIEDRVLYGAETTCDMTNPVNVNEMEAILYDMECEAEDDEFQDRAMFMTAADGGLYLIWNGFAFKYEACGDDPALGTVTTSDQVGIGE</sequence>
<dbReference type="RefSeq" id="WP_108892949.1">
    <property type="nucleotide sequence ID" value="NZ_ONZF01000002.1"/>
</dbReference>
<accession>A0A2R8BSF3</accession>
<protein>
    <submittedName>
        <fullName evidence="2">Uncharacterized protein</fullName>
    </submittedName>
</protein>
<evidence type="ECO:0000256" key="1">
    <source>
        <dbReference type="SAM" id="SignalP"/>
    </source>
</evidence>
<reference evidence="2 3" key="1">
    <citation type="submission" date="2018-03" db="EMBL/GenBank/DDBJ databases">
        <authorList>
            <person name="Keele B.F."/>
        </authorList>
    </citation>
    <scope>NUCLEOTIDE SEQUENCE [LARGE SCALE GENOMIC DNA]</scope>
    <source>
        <strain evidence="2 3">CECT 8504</strain>
    </source>
</reference>
<evidence type="ECO:0000313" key="2">
    <source>
        <dbReference type="EMBL" id="SPJ23079.1"/>
    </source>
</evidence>
<feature type="signal peptide" evidence="1">
    <location>
        <begin position="1"/>
        <end position="20"/>
    </location>
</feature>
<name>A0A2R8BSF3_9RHOB</name>
<feature type="chain" id="PRO_5015363450" evidence="1">
    <location>
        <begin position="21"/>
        <end position="135"/>
    </location>
</feature>